<dbReference type="Proteomes" id="UP000004994">
    <property type="component" value="Chromosome 6"/>
</dbReference>
<dbReference type="EnsemblPlants" id="Solyc06g017870.1.1">
    <property type="protein sequence ID" value="Solyc06g017870.1.1"/>
    <property type="gene ID" value="Solyc06g017870.1"/>
</dbReference>
<evidence type="ECO:0000256" key="1">
    <source>
        <dbReference type="SAM" id="MobiDB-lite"/>
    </source>
</evidence>
<dbReference type="InParanoid" id="K4C4B5"/>
<sequence>MRSDTRKNFPESCAPFVRENNITRNVYPEFPSNTKHVKVDPRKSSPENCVRQKKKGNDTQCYVDGESKSFSGDMAEPSNFEETSSHGGSSHLNTSCRPTNGNQPLKLKEENLVCDESTQQHEVLDWDQYESVVMKKQMDLGVSQQDLRNSAVMCDVSCHGLTTEYEHIDKVKEVRETLKRFDDVHTKLLREYKSRET</sequence>
<accession>K4C4B5</accession>
<reference evidence="2" key="1">
    <citation type="journal article" date="2012" name="Nature">
        <title>The tomato genome sequence provides insights into fleshy fruit evolution.</title>
        <authorList>
            <consortium name="Tomato Genome Consortium"/>
        </authorList>
    </citation>
    <scope>NUCLEOTIDE SEQUENCE [LARGE SCALE GENOMIC DNA]</scope>
    <source>
        <strain evidence="2">cv. Heinz 1706</strain>
    </source>
</reference>
<evidence type="ECO:0000313" key="3">
    <source>
        <dbReference type="Proteomes" id="UP000004994"/>
    </source>
</evidence>
<evidence type="ECO:0000313" key="2">
    <source>
        <dbReference type="EnsemblPlants" id="Solyc06g017870.1.1"/>
    </source>
</evidence>
<protein>
    <submittedName>
        <fullName evidence="2">Uncharacterized protein</fullName>
    </submittedName>
</protein>
<keyword evidence="3" id="KW-1185">Reference proteome</keyword>
<feature type="region of interest" description="Disordered" evidence="1">
    <location>
        <begin position="27"/>
        <end position="104"/>
    </location>
</feature>
<dbReference type="STRING" id="4081.K4C4B5"/>
<organism evidence="2">
    <name type="scientific">Solanum lycopersicum</name>
    <name type="common">Tomato</name>
    <name type="synonym">Lycopersicon esculentum</name>
    <dbReference type="NCBI Taxonomy" id="4081"/>
    <lineage>
        <taxon>Eukaryota</taxon>
        <taxon>Viridiplantae</taxon>
        <taxon>Streptophyta</taxon>
        <taxon>Embryophyta</taxon>
        <taxon>Tracheophyta</taxon>
        <taxon>Spermatophyta</taxon>
        <taxon>Magnoliopsida</taxon>
        <taxon>eudicotyledons</taxon>
        <taxon>Gunneridae</taxon>
        <taxon>Pentapetalae</taxon>
        <taxon>asterids</taxon>
        <taxon>lamiids</taxon>
        <taxon>Solanales</taxon>
        <taxon>Solanaceae</taxon>
        <taxon>Solanoideae</taxon>
        <taxon>Solaneae</taxon>
        <taxon>Solanum</taxon>
        <taxon>Solanum subgen. Lycopersicon</taxon>
    </lineage>
</organism>
<dbReference type="HOGENOM" id="CLU_1386298_0_0_1"/>
<dbReference type="Gramene" id="Solyc06g017870.1.1">
    <property type="protein sequence ID" value="Solyc06g017870.1.1"/>
    <property type="gene ID" value="Solyc06g017870.1"/>
</dbReference>
<dbReference type="PhylomeDB" id="K4C4B5"/>
<name>K4C4B5_SOLLC</name>
<proteinExistence type="predicted"/>
<feature type="compositionally biased region" description="Polar residues" evidence="1">
    <location>
        <begin position="80"/>
        <end position="103"/>
    </location>
</feature>
<dbReference type="PaxDb" id="4081-Solyc06g017870.1.1"/>
<reference evidence="2" key="2">
    <citation type="submission" date="2015-06" db="UniProtKB">
        <authorList>
            <consortium name="EnsemblPlants"/>
        </authorList>
    </citation>
    <scope>IDENTIFICATION</scope>
    <source>
        <strain evidence="2">cv. Heinz 1706</strain>
    </source>
</reference>
<dbReference type="AlphaFoldDB" id="K4C4B5"/>